<dbReference type="RefSeq" id="WP_048428861.1">
    <property type="nucleotide sequence ID" value="NZ_JTHF01000142.1"/>
</dbReference>
<reference evidence="2 3" key="1">
    <citation type="submission" date="2014-11" db="EMBL/GenBank/DDBJ databases">
        <title>Comparative genomics of Methylobacterium species.</title>
        <authorList>
            <person name="Chaudhry V."/>
            <person name="Patil P.B."/>
        </authorList>
    </citation>
    <scope>NUCLEOTIDE SEQUENCE [LARGE SCALE GENOMIC DNA]</scope>
    <source>
        <strain evidence="2 3">SE3.6</strain>
    </source>
</reference>
<dbReference type="InterPro" id="IPR004096">
    <property type="entry name" value="V4R"/>
</dbReference>
<evidence type="ECO:0000259" key="1">
    <source>
        <dbReference type="SMART" id="SM00989"/>
    </source>
</evidence>
<organism evidence="2 3">
    <name type="scientific">Methylobacterium indicum</name>
    <dbReference type="NCBI Taxonomy" id="1775910"/>
    <lineage>
        <taxon>Bacteria</taxon>
        <taxon>Pseudomonadati</taxon>
        <taxon>Pseudomonadota</taxon>
        <taxon>Alphaproteobacteria</taxon>
        <taxon>Hyphomicrobiales</taxon>
        <taxon>Methylobacteriaceae</taxon>
        <taxon>Methylobacterium</taxon>
    </lineage>
</organism>
<dbReference type="InterPro" id="IPR024096">
    <property type="entry name" value="NO_sig/Golgi_transp_ligand-bd"/>
</dbReference>
<sequence>MRPAVEIEVDGETGVWTTDGLPMLYIPRHFMLGIHDTVEQALGRERYKDLLSQSGAASAYFWCKQQAEARQLDGVDVFRHYLSRLSDRGWGQFHLENASFEHGTATIRIENSVYVLGRKTEAEQPVCYMFEGFIVGGLTYLAESKGLGFTSVTCREVQCQAQGHEFCRFEAGMTP</sequence>
<dbReference type="SMART" id="SM00989">
    <property type="entry name" value="V4R"/>
    <property type="match status" value="1"/>
</dbReference>
<keyword evidence="3" id="KW-1185">Reference proteome</keyword>
<dbReference type="Pfam" id="PF02830">
    <property type="entry name" value="V4R"/>
    <property type="match status" value="1"/>
</dbReference>
<accession>A0ABR5HFP9</accession>
<feature type="domain" description="4-vinyl reductase 4VR" evidence="1">
    <location>
        <begin position="104"/>
        <end position="173"/>
    </location>
</feature>
<dbReference type="Gene3D" id="3.30.1380.20">
    <property type="entry name" value="Trafficking protein particle complex subunit 3"/>
    <property type="match status" value="1"/>
</dbReference>
<dbReference type="InterPro" id="IPR045987">
    <property type="entry name" value="DUF5943"/>
</dbReference>
<comment type="caution">
    <text evidence="2">The sequence shown here is derived from an EMBL/GenBank/DDBJ whole genome shotgun (WGS) entry which is preliminary data.</text>
</comment>
<dbReference type="PANTHER" id="PTHR35090:SF1">
    <property type="entry name" value="SLR0144 PROTEIN"/>
    <property type="match status" value="1"/>
</dbReference>
<evidence type="ECO:0000313" key="2">
    <source>
        <dbReference type="EMBL" id="KMO25074.1"/>
    </source>
</evidence>
<dbReference type="SUPFAM" id="SSF111126">
    <property type="entry name" value="Ligand-binding domain in the NO signalling and Golgi transport"/>
    <property type="match status" value="1"/>
</dbReference>
<name>A0ABR5HFP9_9HYPH</name>
<gene>
    <name evidence="2" type="ORF">QR79_09470</name>
</gene>
<dbReference type="Pfam" id="PF19367">
    <property type="entry name" value="DUF5943"/>
    <property type="match status" value="1"/>
</dbReference>
<evidence type="ECO:0000313" key="3">
    <source>
        <dbReference type="Proteomes" id="UP000036471"/>
    </source>
</evidence>
<protein>
    <recommendedName>
        <fullName evidence="1">4-vinyl reductase 4VR domain-containing protein</fullName>
    </recommendedName>
</protein>
<dbReference type="PANTHER" id="PTHR35090">
    <property type="entry name" value="DNA-DIRECTED RNA POLYMERASE SUBUNIT I"/>
    <property type="match status" value="1"/>
</dbReference>
<proteinExistence type="predicted"/>
<dbReference type="EMBL" id="JTHG01000065">
    <property type="protein sequence ID" value="KMO25074.1"/>
    <property type="molecule type" value="Genomic_DNA"/>
</dbReference>
<dbReference type="Proteomes" id="UP000036471">
    <property type="component" value="Unassembled WGS sequence"/>
</dbReference>